<keyword evidence="2" id="KW-0472">Membrane</keyword>
<dbReference type="Proteomes" id="UP000317812">
    <property type="component" value="Chromosome"/>
</dbReference>
<name>A0AAP9AH55_9ENTR</name>
<keyword evidence="1" id="KW-0175">Coiled coil</keyword>
<proteinExistence type="predicted"/>
<reference evidence="3 4" key="1">
    <citation type="submission" date="2019-01" db="EMBL/GenBank/DDBJ databases">
        <title>Florfenicol resistance in Enterobacteriaceae and whole-genome sequence analysis of florfenicol-resistant Leclercia adecarboxylata strain R25.</title>
        <authorList>
            <person name="Bao Q."/>
            <person name="Ying Y."/>
        </authorList>
    </citation>
    <scope>NUCLEOTIDE SEQUENCE [LARGE SCALE GENOMIC DNA]</scope>
    <source>
        <strain evidence="3 4">R25</strain>
    </source>
</reference>
<gene>
    <name evidence="3" type="ORF">ES815_04500</name>
</gene>
<sequence length="69" mass="7785">MFVSWWLIVPVVTGVAILFIMVSRLSNEVDKLETALEESRGQLKSLGHNAEAFKQANRRVSENLLRAKS</sequence>
<organism evidence="3 4">
    <name type="scientific">Leclercia adecarboxylata</name>
    <dbReference type="NCBI Taxonomy" id="83655"/>
    <lineage>
        <taxon>Bacteria</taxon>
        <taxon>Pseudomonadati</taxon>
        <taxon>Pseudomonadota</taxon>
        <taxon>Gammaproteobacteria</taxon>
        <taxon>Enterobacterales</taxon>
        <taxon>Enterobacteriaceae</taxon>
        <taxon>Leclercia</taxon>
    </lineage>
</organism>
<evidence type="ECO:0000313" key="3">
    <source>
        <dbReference type="EMBL" id="QDK17605.1"/>
    </source>
</evidence>
<keyword evidence="2" id="KW-1133">Transmembrane helix</keyword>
<dbReference type="EMBL" id="CP035382">
    <property type="protein sequence ID" value="QDK17605.1"/>
    <property type="molecule type" value="Genomic_DNA"/>
</dbReference>
<feature type="coiled-coil region" evidence="1">
    <location>
        <begin position="22"/>
        <end position="49"/>
    </location>
</feature>
<keyword evidence="2" id="KW-0812">Transmembrane</keyword>
<evidence type="ECO:0000313" key="4">
    <source>
        <dbReference type="Proteomes" id="UP000317812"/>
    </source>
</evidence>
<protein>
    <submittedName>
        <fullName evidence="3">Uncharacterized protein</fullName>
    </submittedName>
</protein>
<evidence type="ECO:0000256" key="1">
    <source>
        <dbReference type="SAM" id="Coils"/>
    </source>
</evidence>
<accession>A0AAP9AH55</accession>
<evidence type="ECO:0000256" key="2">
    <source>
        <dbReference type="SAM" id="Phobius"/>
    </source>
</evidence>
<dbReference type="RefSeq" id="WP_142486797.1">
    <property type="nucleotide sequence ID" value="NZ_CP035382.1"/>
</dbReference>
<dbReference type="AlphaFoldDB" id="A0AAP9AH55"/>
<feature type="transmembrane region" description="Helical" evidence="2">
    <location>
        <begin position="6"/>
        <end position="22"/>
    </location>
</feature>